<reference evidence="6" key="1">
    <citation type="submission" date="2019-03" db="EMBL/GenBank/DDBJ databases">
        <title>Single cell metagenomics reveals metabolic interactions within the superorganism composed of flagellate Streblomastix strix and complex community of Bacteroidetes bacteria on its surface.</title>
        <authorList>
            <person name="Treitli S.C."/>
            <person name="Kolisko M."/>
            <person name="Husnik F."/>
            <person name="Keeling P."/>
            <person name="Hampl V."/>
        </authorList>
    </citation>
    <scope>NUCLEOTIDE SEQUENCE</scope>
    <source>
        <strain evidence="6">STM</strain>
    </source>
</reference>
<feature type="transmembrane region" description="Helical" evidence="5">
    <location>
        <begin position="102"/>
        <end position="122"/>
    </location>
</feature>
<feature type="transmembrane region" description="Helical" evidence="5">
    <location>
        <begin position="167"/>
        <end position="186"/>
    </location>
</feature>
<evidence type="ECO:0000256" key="5">
    <source>
        <dbReference type="SAM" id="Phobius"/>
    </source>
</evidence>
<proteinExistence type="predicted"/>
<name>A0A5J4QCM3_9ZZZZ</name>
<evidence type="ECO:0000256" key="4">
    <source>
        <dbReference type="ARBA" id="ARBA00023136"/>
    </source>
</evidence>
<keyword evidence="4 5" id="KW-0472">Membrane</keyword>
<evidence type="ECO:0000256" key="1">
    <source>
        <dbReference type="ARBA" id="ARBA00004141"/>
    </source>
</evidence>
<dbReference type="PANTHER" id="PTHR13285:SF18">
    <property type="entry name" value="PROTEIN-CYSTEINE N-PALMITOYLTRANSFERASE RASP"/>
    <property type="match status" value="1"/>
</dbReference>
<dbReference type="Pfam" id="PF03062">
    <property type="entry name" value="MBOAT"/>
    <property type="match status" value="1"/>
</dbReference>
<keyword evidence="6" id="KW-0808">Transferase</keyword>
<sequence length="273" mass="31311">MVIADNIAGSVDLVWNNIPEMAGINLFIVAFAYSVQLYADFSGYSDMAIGVGKILGFRITKNFTYPFFKKNIAEYWRNWHISLTSWLTDYVFMPLNIKFRNIGNLGTIVAIIITFVLVGLWHGANWTFAVFGLYHGLLYIPLMLSGSFSKKSKLKINRSGLPTLKDASQMFITFTLVAFGLIIFRAENLGQAWDYLCQMFSSSLFSLSEGRKTTLIALIYSVILLIVEWFWRDGEYALDEIKNKKIRFCIYYSLVIIIIFFAGKAESFIYFQF</sequence>
<gene>
    <name evidence="6" type="ORF">EZS27_030403</name>
</gene>
<feature type="transmembrane region" description="Helical" evidence="5">
    <location>
        <begin position="213"/>
        <end position="231"/>
    </location>
</feature>
<evidence type="ECO:0000256" key="3">
    <source>
        <dbReference type="ARBA" id="ARBA00022989"/>
    </source>
</evidence>
<comment type="subcellular location">
    <subcellularLocation>
        <location evidence="1">Membrane</location>
        <topology evidence="1">Multi-pass membrane protein</topology>
    </subcellularLocation>
</comment>
<keyword evidence="3 5" id="KW-1133">Transmembrane helix</keyword>
<comment type="caution">
    <text evidence="6">The sequence shown here is derived from an EMBL/GenBank/DDBJ whole genome shotgun (WGS) entry which is preliminary data.</text>
</comment>
<keyword evidence="6" id="KW-0012">Acyltransferase</keyword>
<dbReference type="InterPro" id="IPR004299">
    <property type="entry name" value="MBOAT_fam"/>
</dbReference>
<feature type="transmembrane region" description="Helical" evidence="5">
    <location>
        <begin position="251"/>
        <end position="271"/>
    </location>
</feature>
<dbReference type="EC" id="2.3.1.-" evidence="6"/>
<protein>
    <submittedName>
        <fullName evidence="6">Peptidoglycan O-acetyltransferase</fullName>
        <ecNumber evidence="6">2.3.1.-</ecNumber>
    </submittedName>
</protein>
<dbReference type="AlphaFoldDB" id="A0A5J4QCM3"/>
<dbReference type="GO" id="GO:0016746">
    <property type="term" value="F:acyltransferase activity"/>
    <property type="evidence" value="ECO:0007669"/>
    <property type="project" value="UniProtKB-KW"/>
</dbReference>
<dbReference type="InterPro" id="IPR051085">
    <property type="entry name" value="MB_O-acyltransferase"/>
</dbReference>
<dbReference type="GO" id="GO:0016020">
    <property type="term" value="C:membrane"/>
    <property type="evidence" value="ECO:0007669"/>
    <property type="project" value="UniProtKB-SubCell"/>
</dbReference>
<evidence type="ECO:0000313" key="6">
    <source>
        <dbReference type="EMBL" id="KAA6319736.1"/>
    </source>
</evidence>
<dbReference type="EMBL" id="SNRY01003789">
    <property type="protein sequence ID" value="KAA6319736.1"/>
    <property type="molecule type" value="Genomic_DNA"/>
</dbReference>
<organism evidence="6">
    <name type="scientific">termite gut metagenome</name>
    <dbReference type="NCBI Taxonomy" id="433724"/>
    <lineage>
        <taxon>unclassified sequences</taxon>
        <taxon>metagenomes</taxon>
        <taxon>organismal metagenomes</taxon>
    </lineage>
</organism>
<dbReference type="PANTHER" id="PTHR13285">
    <property type="entry name" value="ACYLTRANSFERASE"/>
    <property type="match status" value="1"/>
</dbReference>
<keyword evidence="2 5" id="KW-0812">Transmembrane</keyword>
<evidence type="ECO:0000256" key="2">
    <source>
        <dbReference type="ARBA" id="ARBA00022692"/>
    </source>
</evidence>
<accession>A0A5J4QCM3</accession>
<feature type="transmembrane region" description="Helical" evidence="5">
    <location>
        <begin position="128"/>
        <end position="146"/>
    </location>
</feature>
<feature type="transmembrane region" description="Helical" evidence="5">
    <location>
        <begin position="21"/>
        <end position="39"/>
    </location>
</feature>